<evidence type="ECO:0000256" key="3">
    <source>
        <dbReference type="ARBA" id="ARBA00022676"/>
    </source>
</evidence>
<dbReference type="Proteomes" id="UP000234789">
    <property type="component" value="Unassembled WGS sequence"/>
</dbReference>
<dbReference type="GO" id="GO:0016757">
    <property type="term" value="F:glycosyltransferase activity"/>
    <property type="evidence" value="ECO:0007669"/>
    <property type="project" value="UniProtKB-KW"/>
</dbReference>
<dbReference type="InterPro" id="IPR029044">
    <property type="entry name" value="Nucleotide-diphossugar_trans"/>
</dbReference>
<evidence type="ECO:0000256" key="11">
    <source>
        <dbReference type="SAM" id="MobiDB-lite"/>
    </source>
</evidence>
<comment type="caution">
    <text evidence="13">The sequence shown here is derived from an EMBL/GenBank/DDBJ whole genome shotgun (WGS) entry which is preliminary data.</text>
</comment>
<keyword evidence="6" id="KW-0472">Membrane</keyword>
<feature type="compositionally biased region" description="Basic and acidic residues" evidence="11">
    <location>
        <begin position="94"/>
        <end position="108"/>
    </location>
</feature>
<evidence type="ECO:0000256" key="1">
    <source>
        <dbReference type="ARBA" id="ARBA00004236"/>
    </source>
</evidence>
<evidence type="ECO:0000313" key="14">
    <source>
        <dbReference type="Proteomes" id="UP000234789"/>
    </source>
</evidence>
<dbReference type="GO" id="GO:0016117">
    <property type="term" value="P:carotenoid biosynthetic process"/>
    <property type="evidence" value="ECO:0007669"/>
    <property type="project" value="UniProtKB-KW"/>
</dbReference>
<evidence type="ECO:0000259" key="12">
    <source>
        <dbReference type="Pfam" id="PF00535"/>
    </source>
</evidence>
<feature type="region of interest" description="Disordered" evidence="11">
    <location>
        <begin position="1"/>
        <end position="122"/>
    </location>
</feature>
<evidence type="ECO:0000256" key="7">
    <source>
        <dbReference type="ARBA" id="ARBA00037281"/>
    </source>
</evidence>
<dbReference type="GO" id="GO:0005886">
    <property type="term" value="C:plasma membrane"/>
    <property type="evidence" value="ECO:0007669"/>
    <property type="project" value="UniProtKB-SubCell"/>
</dbReference>
<evidence type="ECO:0000256" key="8">
    <source>
        <dbReference type="ARBA" id="ARBA00037904"/>
    </source>
</evidence>
<keyword evidence="14" id="KW-1185">Reference proteome</keyword>
<dbReference type="EMBL" id="NFEZ01000004">
    <property type="protein sequence ID" value="PLT45144.1"/>
    <property type="molecule type" value="Genomic_DNA"/>
</dbReference>
<keyword evidence="5" id="KW-0125">Carotenoid biosynthesis</keyword>
<organism evidence="13 14">
    <name type="scientific">Paenibacillus pasadenensis</name>
    <dbReference type="NCBI Taxonomy" id="217090"/>
    <lineage>
        <taxon>Bacteria</taxon>
        <taxon>Bacillati</taxon>
        <taxon>Bacillota</taxon>
        <taxon>Bacilli</taxon>
        <taxon>Bacillales</taxon>
        <taxon>Paenibacillaceae</taxon>
        <taxon>Paenibacillus</taxon>
    </lineage>
</organism>
<reference evidence="13 14" key="1">
    <citation type="submission" date="2017-05" db="EMBL/GenBank/DDBJ databases">
        <title>Functional genome analysis of Paenibacillus pasadenensis strain R16: insights on endophytic life style and antifungal activity.</title>
        <authorList>
            <person name="Passera A."/>
            <person name="Marcolungo L."/>
            <person name="Casati P."/>
            <person name="Brasca M."/>
            <person name="Quaglino F."/>
            <person name="Delledonne M."/>
        </authorList>
    </citation>
    <scope>NUCLEOTIDE SEQUENCE [LARGE SCALE GENOMIC DNA]</scope>
    <source>
        <strain evidence="13 14">R16</strain>
    </source>
</reference>
<dbReference type="InterPro" id="IPR001173">
    <property type="entry name" value="Glyco_trans_2-like"/>
</dbReference>
<evidence type="ECO:0000256" key="6">
    <source>
        <dbReference type="ARBA" id="ARBA00023136"/>
    </source>
</evidence>
<dbReference type="PANTHER" id="PTHR43646:SF2">
    <property type="entry name" value="GLYCOSYLTRANSFERASE 2-LIKE DOMAIN-CONTAINING PROTEIN"/>
    <property type="match status" value="1"/>
</dbReference>
<protein>
    <recommendedName>
        <fullName evidence="10">4,4'-diaponeurosporenoate glycosyltransferase</fullName>
    </recommendedName>
</protein>
<accession>A0A2N5N465</accession>
<feature type="domain" description="Glycosyltransferase 2-like" evidence="12">
    <location>
        <begin position="130"/>
        <end position="235"/>
    </location>
</feature>
<keyword evidence="4 13" id="KW-0808">Transferase</keyword>
<evidence type="ECO:0000256" key="4">
    <source>
        <dbReference type="ARBA" id="ARBA00022679"/>
    </source>
</evidence>
<feature type="compositionally biased region" description="Low complexity" evidence="11">
    <location>
        <begin position="40"/>
        <end position="53"/>
    </location>
</feature>
<comment type="similarity">
    <text evidence="9">Belongs to the glycosyltransferase 2 family. CrtQ subfamily.</text>
</comment>
<dbReference type="Pfam" id="PF00535">
    <property type="entry name" value="Glycos_transf_2"/>
    <property type="match status" value="1"/>
</dbReference>
<dbReference type="PANTHER" id="PTHR43646">
    <property type="entry name" value="GLYCOSYLTRANSFERASE"/>
    <property type="match status" value="1"/>
</dbReference>
<evidence type="ECO:0000313" key="13">
    <source>
        <dbReference type="EMBL" id="PLT45144.1"/>
    </source>
</evidence>
<keyword evidence="3" id="KW-0328">Glycosyltransferase</keyword>
<proteinExistence type="inferred from homology"/>
<dbReference type="AlphaFoldDB" id="A0A2N5N465"/>
<gene>
    <name evidence="13" type="ORF">B8V81_3575</name>
</gene>
<sequence>MRESQPSRQGEKPSEAKAAPRKKRRAPGASVSGVRRGARAKPAGPRAGKGAAPDRIARMDESPAHPRTESDERLGGAREADEAMPSESRAGNRRQAEADPPPRWRPSGEDAPSPLLPPGPLEEDAAPAVSVIIPVMNERRTIAAVLAQAKRVHPRTELIVVSNGTRDGSDRIAARMGAKVLRCARALGHDVGRSVGARAARGEALLFLDGDIVLPAAKLRPFVQAVLSGGADVALNDYSGPTGRSCVHPVVLAKHALNSMAGRSDLRGTSLTAVPHAMSRAAAERIGVEALAVPPLAQVKALAAGLAVRRIVHVDVGRRNRSRLKRERTNPLHRLITGDHLEAAAWLAEAQAKALESGSETREGSGLS</sequence>
<evidence type="ECO:0000256" key="2">
    <source>
        <dbReference type="ARBA" id="ARBA00022475"/>
    </source>
</evidence>
<comment type="function">
    <text evidence="7">Catalyzes the glycosylation of 4,4'-diaponeurosporenoate, i.e. the esterification of glucose at the C1'' position with the carboxyl group of 4,4'-diaponeurosporenic acid, to form glycosyl-4,4'-diaponeurosporenoate. This is a step in the biosynthesis of staphyloxanthin, an orange pigment present in most staphylococci strains.</text>
</comment>
<evidence type="ECO:0000256" key="5">
    <source>
        <dbReference type="ARBA" id="ARBA00022746"/>
    </source>
</evidence>
<name>A0A2N5N465_9BACL</name>
<dbReference type="SUPFAM" id="SSF53448">
    <property type="entry name" value="Nucleotide-diphospho-sugar transferases"/>
    <property type="match status" value="1"/>
</dbReference>
<comment type="pathway">
    <text evidence="8">Carotenoid biosynthesis; staphyloxanthin biosynthesis; staphyloxanthin from farnesyl diphosphate: step 4/5.</text>
</comment>
<feature type="compositionally biased region" description="Basic and acidic residues" evidence="11">
    <location>
        <begin position="55"/>
        <end position="81"/>
    </location>
</feature>
<feature type="compositionally biased region" description="Basic and acidic residues" evidence="11">
    <location>
        <begin position="1"/>
        <end position="15"/>
    </location>
</feature>
<dbReference type="Gene3D" id="3.90.550.10">
    <property type="entry name" value="Spore Coat Polysaccharide Biosynthesis Protein SpsA, Chain A"/>
    <property type="match status" value="1"/>
</dbReference>
<comment type="subcellular location">
    <subcellularLocation>
        <location evidence="1">Cell membrane</location>
    </subcellularLocation>
</comment>
<evidence type="ECO:0000256" key="10">
    <source>
        <dbReference type="ARBA" id="ARBA00040345"/>
    </source>
</evidence>
<evidence type="ECO:0000256" key="9">
    <source>
        <dbReference type="ARBA" id="ARBA00038120"/>
    </source>
</evidence>
<keyword evidence="2" id="KW-1003">Cell membrane</keyword>